<proteinExistence type="predicted"/>
<dbReference type="EMBL" id="SJPJ01000001">
    <property type="protein sequence ID" value="TWT78614.1"/>
    <property type="molecule type" value="Genomic_DNA"/>
</dbReference>
<sequence length="121" mass="13871">MLQSLKRFFRERREFQLRDRIRAAFETGEPLSRFIARDVRRQILIVNIDEIESGFVVAQTKTDNILYLSKKLAVESEFGAPSRIQVGRMWEWTGNSWGGLPDGTSIVDRVQSAPSDPQNDG</sequence>
<dbReference type="Proteomes" id="UP000315010">
    <property type="component" value="Unassembled WGS sequence"/>
</dbReference>
<accession>A0A5C5YUF0</accession>
<organism evidence="1 2">
    <name type="scientific">Novipirellula herctigrandis</name>
    <dbReference type="NCBI Taxonomy" id="2527986"/>
    <lineage>
        <taxon>Bacteria</taxon>
        <taxon>Pseudomonadati</taxon>
        <taxon>Planctomycetota</taxon>
        <taxon>Planctomycetia</taxon>
        <taxon>Pirellulales</taxon>
        <taxon>Pirellulaceae</taxon>
        <taxon>Novipirellula</taxon>
    </lineage>
</organism>
<evidence type="ECO:0000313" key="1">
    <source>
        <dbReference type="EMBL" id="TWT78614.1"/>
    </source>
</evidence>
<name>A0A5C5YUF0_9BACT</name>
<protein>
    <submittedName>
        <fullName evidence="1">Uncharacterized protein</fullName>
    </submittedName>
</protein>
<keyword evidence="2" id="KW-1185">Reference proteome</keyword>
<reference evidence="1 2" key="1">
    <citation type="submission" date="2019-02" db="EMBL/GenBank/DDBJ databases">
        <title>Deep-cultivation of Planctomycetes and their phenomic and genomic characterization uncovers novel biology.</title>
        <authorList>
            <person name="Wiegand S."/>
            <person name="Jogler M."/>
            <person name="Boedeker C."/>
            <person name="Pinto D."/>
            <person name="Vollmers J."/>
            <person name="Rivas-Marin E."/>
            <person name="Kohn T."/>
            <person name="Peeters S.H."/>
            <person name="Heuer A."/>
            <person name="Rast P."/>
            <person name="Oberbeckmann S."/>
            <person name="Bunk B."/>
            <person name="Jeske O."/>
            <person name="Meyerdierks A."/>
            <person name="Storesund J.E."/>
            <person name="Kallscheuer N."/>
            <person name="Luecker S."/>
            <person name="Lage O.M."/>
            <person name="Pohl T."/>
            <person name="Merkel B.J."/>
            <person name="Hornburger P."/>
            <person name="Mueller R.-W."/>
            <person name="Bruemmer F."/>
            <person name="Labrenz M."/>
            <person name="Spormann A.M."/>
            <person name="Op Den Camp H."/>
            <person name="Overmann J."/>
            <person name="Amann R."/>
            <person name="Jetten M.S.M."/>
            <person name="Mascher T."/>
            <person name="Medema M.H."/>
            <person name="Devos D.P."/>
            <person name="Kaster A.-K."/>
            <person name="Ovreas L."/>
            <person name="Rohde M."/>
            <person name="Galperin M.Y."/>
            <person name="Jogler C."/>
        </authorList>
    </citation>
    <scope>NUCLEOTIDE SEQUENCE [LARGE SCALE GENOMIC DNA]</scope>
    <source>
        <strain evidence="1 2">CA13</strain>
    </source>
</reference>
<gene>
    <name evidence="1" type="ORF">CA13_00100</name>
</gene>
<dbReference type="AlphaFoldDB" id="A0A5C5YUF0"/>
<evidence type="ECO:0000313" key="2">
    <source>
        <dbReference type="Proteomes" id="UP000315010"/>
    </source>
</evidence>
<comment type="caution">
    <text evidence="1">The sequence shown here is derived from an EMBL/GenBank/DDBJ whole genome shotgun (WGS) entry which is preliminary data.</text>
</comment>